<comment type="caution">
    <text evidence="1">The sequence shown here is derived from an EMBL/GenBank/DDBJ whole genome shotgun (WGS) entry which is preliminary data.</text>
</comment>
<evidence type="ECO:0000313" key="2">
    <source>
        <dbReference type="Proteomes" id="UP000550354"/>
    </source>
</evidence>
<protein>
    <submittedName>
        <fullName evidence="1">Uncharacterized protein</fullName>
    </submittedName>
</protein>
<dbReference type="RefSeq" id="WP_181755699.1">
    <property type="nucleotide sequence ID" value="NZ_JACEOG010000001.1"/>
</dbReference>
<proteinExistence type="predicted"/>
<name>A0A838XJL0_9ACTN</name>
<dbReference type="AlphaFoldDB" id="A0A838XJL0"/>
<gene>
    <name evidence="1" type="ORF">H1W00_10770</name>
</gene>
<evidence type="ECO:0000313" key="1">
    <source>
        <dbReference type="EMBL" id="MBA4608958.1"/>
    </source>
</evidence>
<dbReference type="Proteomes" id="UP000550354">
    <property type="component" value="Unassembled WGS sequence"/>
</dbReference>
<accession>A0A838XJL0</accession>
<organism evidence="1 2">
    <name type="scientific">Aeromicrobium phoceense</name>
    <dbReference type="NCBI Taxonomy" id="2754045"/>
    <lineage>
        <taxon>Bacteria</taxon>
        <taxon>Bacillati</taxon>
        <taxon>Actinomycetota</taxon>
        <taxon>Actinomycetes</taxon>
        <taxon>Propionibacteriales</taxon>
        <taxon>Nocardioidaceae</taxon>
        <taxon>Aeromicrobium</taxon>
    </lineage>
</organism>
<dbReference type="EMBL" id="JACEOG010000001">
    <property type="protein sequence ID" value="MBA4608958.1"/>
    <property type="molecule type" value="Genomic_DNA"/>
</dbReference>
<sequence length="128" mass="14060">MVDLDLSVHPADRKPTVGIPVATSAWLVISESVNLTASELPHVLSALRRVAPRLQERYAADSGELIFTLDHLWYPLTDSQDDAIELAVAGWAVEQLGIDADPARVTFDRAANAYVITFDKDMWKSGRG</sequence>
<reference evidence="1 2" key="1">
    <citation type="submission" date="2020-07" db="EMBL/GenBank/DDBJ databases">
        <title>Draft genome and description of Aeromicrobium phoceense strain Marseille-Q0843 isolated from healthy skin swab.</title>
        <authorList>
            <person name="Boxberger M."/>
            <person name="La Scola B."/>
        </authorList>
    </citation>
    <scope>NUCLEOTIDE SEQUENCE [LARGE SCALE GENOMIC DNA]</scope>
    <source>
        <strain evidence="1 2">Marseille-Q0843</strain>
    </source>
</reference>
<keyword evidence="2" id="KW-1185">Reference proteome</keyword>